<proteinExistence type="predicted"/>
<gene>
    <name evidence="1" type="ORF">B0X70_05590</name>
</gene>
<name>A0ABX8LRZ4_9GAMM</name>
<accession>A0ABX8LRZ4</accession>
<sequence length="121" mass="12827">MRAASSGESIFAGIRSVDVFSASGTTNGYLFVRGVGHVDVVITSAADGADSRTVAVEFFVAIIGYRRFEWLASSSVYTGLPGVRCLGQYFVAVSVNNSFGYGAYACRDECVTQVDEPALSM</sequence>
<reference evidence="1 2" key="1">
    <citation type="submission" date="2017-03" db="EMBL/GenBank/DDBJ databases">
        <title>Genome comparison of Photorhabdus luminescens strain 0813-124 phase variants.</title>
        <authorList>
            <person name="Chien C.-C."/>
            <person name="Chen W.-J."/>
            <person name="Shih M.-C."/>
            <person name="Hsieh F.-C."/>
        </authorList>
    </citation>
    <scope>NUCLEOTIDE SEQUENCE [LARGE SCALE GENOMIC DNA]</scope>
    <source>
        <strain evidence="1 2">0813-124 phase II</strain>
    </source>
</reference>
<dbReference type="Proteomes" id="UP000693715">
    <property type="component" value="Chromosome"/>
</dbReference>
<protein>
    <submittedName>
        <fullName evidence="1">Uncharacterized protein</fullName>
    </submittedName>
</protein>
<dbReference type="EMBL" id="CP020335">
    <property type="protein sequence ID" value="QXF32690.1"/>
    <property type="molecule type" value="Genomic_DNA"/>
</dbReference>
<evidence type="ECO:0000313" key="1">
    <source>
        <dbReference type="EMBL" id="QXF32690.1"/>
    </source>
</evidence>
<organism evidence="1 2">
    <name type="scientific">Photorhabdus akhurstii</name>
    <dbReference type="NCBI Taxonomy" id="171438"/>
    <lineage>
        <taxon>Bacteria</taxon>
        <taxon>Pseudomonadati</taxon>
        <taxon>Pseudomonadota</taxon>
        <taxon>Gammaproteobacteria</taxon>
        <taxon>Enterobacterales</taxon>
        <taxon>Morganellaceae</taxon>
        <taxon>Photorhabdus</taxon>
    </lineage>
</organism>
<keyword evidence="2" id="KW-1185">Reference proteome</keyword>
<evidence type="ECO:0000313" key="2">
    <source>
        <dbReference type="Proteomes" id="UP000693715"/>
    </source>
</evidence>